<dbReference type="EMBL" id="JASHIF010000008">
    <property type="protein sequence ID" value="MDI9859405.1"/>
    <property type="molecule type" value="Genomic_DNA"/>
</dbReference>
<evidence type="ECO:0000313" key="2">
    <source>
        <dbReference type="Proteomes" id="UP001236507"/>
    </source>
</evidence>
<name>A0ABT6Y773_9BACT</name>
<accession>A0ABT6Y773</accession>
<keyword evidence="2" id="KW-1185">Reference proteome</keyword>
<dbReference type="RefSeq" id="WP_283344357.1">
    <property type="nucleotide sequence ID" value="NZ_JASHIF010000008.1"/>
</dbReference>
<protein>
    <submittedName>
        <fullName evidence="1">Uncharacterized protein</fullName>
    </submittedName>
</protein>
<dbReference type="InterPro" id="IPR000408">
    <property type="entry name" value="Reg_chr_condens"/>
</dbReference>
<reference evidence="1 2" key="1">
    <citation type="submission" date="2023-05" db="EMBL/GenBank/DDBJ databases">
        <title>Novel species of genus Flectobacillus isolated from stream in China.</title>
        <authorList>
            <person name="Lu H."/>
        </authorList>
    </citation>
    <scope>NUCLEOTIDE SEQUENCE [LARGE SCALE GENOMIC DNA]</scope>
    <source>
        <strain evidence="1 2">KCTC 42575</strain>
    </source>
</reference>
<proteinExistence type="predicted"/>
<comment type="caution">
    <text evidence="1">The sequence shown here is derived from an EMBL/GenBank/DDBJ whole genome shotgun (WGS) entry which is preliminary data.</text>
</comment>
<organism evidence="1 2">
    <name type="scientific">Flectobacillus roseus</name>
    <dbReference type="NCBI Taxonomy" id="502259"/>
    <lineage>
        <taxon>Bacteria</taxon>
        <taxon>Pseudomonadati</taxon>
        <taxon>Bacteroidota</taxon>
        <taxon>Cytophagia</taxon>
        <taxon>Cytophagales</taxon>
        <taxon>Flectobacillaceae</taxon>
        <taxon>Flectobacillus</taxon>
    </lineage>
</organism>
<gene>
    <name evidence="1" type="ORF">QM524_09310</name>
</gene>
<evidence type="ECO:0000313" key="1">
    <source>
        <dbReference type="EMBL" id="MDI9859405.1"/>
    </source>
</evidence>
<dbReference type="Proteomes" id="UP001236507">
    <property type="component" value="Unassembled WGS sequence"/>
</dbReference>
<sequence>MKKNWFILLAILLGIGGFFFYRNTTATNKLISDLIPDNTLLLLEAYQPNEASIKSKLQELPFTDSLFPIATELEHYGLKGERLDALFANRLLYFAYIPQAKERITWAYFIPLISEDEPLLDQLIHLDKTREGLRLITHTTAKQKIHEIFFNSTKTEIAFFIKDNFLIISPSTLVLEEILLSKKHDWAQNLPLKDLSTFTESTLMTTHVNAHAIKEFGVKVVEQKRTSTPYLASILPQSWTWYLKDSFPNYGVEAFSVSPNPEIFGTQSAKKFDVGNMIPNSCSMALNISVDQSSELKDNCQKQIESDEYLSKLQTSAKSDFDIDFDAIQDNVQNSVSLLNLEGSDPSKANKIVLIQNKEIKNLLKEVTLKVANAKGQKPYAIPYGSFTITALGVREFPAMVLGPIFSGFSNCIFTEYKDFVILASDLSTLQEYLLSISRNEVWSSSSRHQSLLKKLGENNLVWISEPQKALTGLQALLPSPWYEMSKETFESSGITFLVYQSNEEKSKFSFLKGDSYKGSSSGKYDYKLLKLKQYGYNVAGKPLMLVNPTTKSSELLFQTTGNQLVLLNEGKKIWSTSVQGKILGEPQFLKTSSDKKQRLMVLTTQKAYILKREEDGFEINSSTNISGLNLTSWAVAESNNQIHIITSNGLCVSLQSDDLEETHSFKQKSLENCIGPLPTIGYKGQVYTVGLTENGLLGIVNEKGEFTTGFPVKMGVPTLSAPVLDQTDGQIAILVLGQKGEFFKVNMSGKVVQKNQFFRPDTEYKFQLCASDKPNDWVVMRGNNKVVTVLDKNDKELFSIKDLAFGRKYLKYYNLGSGRRFYAIFNGWSSYYLYNEKGEKVSDKPIISSSAPIIQYSDSYNKLIITTHNNQNIETWSIKLK</sequence>
<dbReference type="PROSITE" id="PS50012">
    <property type="entry name" value="RCC1_3"/>
    <property type="match status" value="1"/>
</dbReference>